<protein>
    <submittedName>
        <fullName evidence="5">Restriction modification system DNA specificity domain</fullName>
    </submittedName>
</protein>
<dbReference type="InterPro" id="IPR044946">
    <property type="entry name" value="Restrct_endonuc_typeI_TRD_sf"/>
</dbReference>
<dbReference type="InterPro" id="IPR000055">
    <property type="entry name" value="Restrct_endonuc_typeI_TRD"/>
</dbReference>
<evidence type="ECO:0000313" key="5">
    <source>
        <dbReference type="EMBL" id="ADL55247.1"/>
    </source>
</evidence>
<accession>D9SFF0</accession>
<name>D9SFF0_GALCS</name>
<dbReference type="PANTHER" id="PTHR30408">
    <property type="entry name" value="TYPE-1 RESTRICTION ENZYME ECOKI SPECIFICITY PROTEIN"/>
    <property type="match status" value="1"/>
</dbReference>
<dbReference type="RefSeq" id="WP_013293186.1">
    <property type="nucleotide sequence ID" value="NC_014394.1"/>
</dbReference>
<evidence type="ECO:0000256" key="3">
    <source>
        <dbReference type="ARBA" id="ARBA00023125"/>
    </source>
</evidence>
<dbReference type="SUPFAM" id="SSF116734">
    <property type="entry name" value="DNA methylase specificity domain"/>
    <property type="match status" value="2"/>
</dbReference>
<dbReference type="Gene3D" id="3.90.220.20">
    <property type="entry name" value="DNA methylase specificity domains"/>
    <property type="match status" value="2"/>
</dbReference>
<keyword evidence="6" id="KW-1185">Reference proteome</keyword>
<dbReference type="EMBL" id="CP002159">
    <property type="protein sequence ID" value="ADL55247.1"/>
    <property type="molecule type" value="Genomic_DNA"/>
</dbReference>
<evidence type="ECO:0000256" key="2">
    <source>
        <dbReference type="ARBA" id="ARBA00022747"/>
    </source>
</evidence>
<dbReference type="GO" id="GO:0003677">
    <property type="term" value="F:DNA binding"/>
    <property type="evidence" value="ECO:0007669"/>
    <property type="project" value="UniProtKB-KW"/>
</dbReference>
<comment type="similarity">
    <text evidence="1">Belongs to the type-I restriction system S methylase family.</text>
</comment>
<dbReference type="REBASE" id="27379">
    <property type="entry name" value="S.GcaESORF1218P"/>
</dbReference>
<dbReference type="STRING" id="395494.Galf_1219"/>
<dbReference type="Proteomes" id="UP000001235">
    <property type="component" value="Chromosome"/>
</dbReference>
<dbReference type="KEGG" id="gca:Galf_1219"/>
<keyword evidence="2" id="KW-0680">Restriction system</keyword>
<feature type="domain" description="Type I restriction modification DNA specificity" evidence="4">
    <location>
        <begin position="67"/>
        <end position="177"/>
    </location>
</feature>
<dbReference type="GO" id="GO:0009307">
    <property type="term" value="P:DNA restriction-modification system"/>
    <property type="evidence" value="ECO:0007669"/>
    <property type="project" value="UniProtKB-KW"/>
</dbReference>
<dbReference type="OrthoDB" id="9798929at2"/>
<dbReference type="InterPro" id="IPR052021">
    <property type="entry name" value="Type-I_RS_S_subunit"/>
</dbReference>
<dbReference type="Pfam" id="PF01420">
    <property type="entry name" value="Methylase_S"/>
    <property type="match status" value="1"/>
</dbReference>
<dbReference type="HOGENOM" id="CLU_021095_2_1_4"/>
<reference evidence="5 6" key="1">
    <citation type="submission" date="2010-08" db="EMBL/GenBank/DDBJ databases">
        <title>Complete sequence of Gallionella capsiferriformans ES-2.</title>
        <authorList>
            <consortium name="US DOE Joint Genome Institute"/>
            <person name="Lucas S."/>
            <person name="Copeland A."/>
            <person name="Lapidus A."/>
            <person name="Cheng J.-F."/>
            <person name="Bruce D."/>
            <person name="Goodwin L."/>
            <person name="Pitluck S."/>
            <person name="Chertkov O."/>
            <person name="Davenport K.W."/>
            <person name="Detter J.C."/>
            <person name="Han C."/>
            <person name="Tapia R."/>
            <person name="Land M."/>
            <person name="Hauser L."/>
            <person name="Chang Y.-J."/>
            <person name="Jeffries C."/>
            <person name="Kyrpides N."/>
            <person name="Ivanova N."/>
            <person name="Mikhailova N."/>
            <person name="Shelobolina E.S."/>
            <person name="Picardal F."/>
            <person name="Roden E."/>
            <person name="Emerson D."/>
            <person name="Woyke T."/>
        </authorList>
    </citation>
    <scope>NUCLEOTIDE SEQUENCE [LARGE SCALE GENOMIC DNA]</scope>
    <source>
        <strain evidence="5 6">ES-2</strain>
    </source>
</reference>
<evidence type="ECO:0000313" key="6">
    <source>
        <dbReference type="Proteomes" id="UP000001235"/>
    </source>
</evidence>
<dbReference type="eggNOG" id="COG0732">
    <property type="taxonomic scope" value="Bacteria"/>
</dbReference>
<dbReference type="AlphaFoldDB" id="D9SFF0"/>
<organism evidence="5 6">
    <name type="scientific">Gallionella capsiferriformans (strain ES-2)</name>
    <name type="common">Gallionella ferruginea capsiferriformans (strain ES-2)</name>
    <dbReference type="NCBI Taxonomy" id="395494"/>
    <lineage>
        <taxon>Bacteria</taxon>
        <taxon>Pseudomonadati</taxon>
        <taxon>Pseudomonadota</taxon>
        <taxon>Betaproteobacteria</taxon>
        <taxon>Nitrosomonadales</taxon>
        <taxon>Gallionellaceae</taxon>
        <taxon>Gallionella</taxon>
    </lineage>
</organism>
<evidence type="ECO:0000256" key="1">
    <source>
        <dbReference type="ARBA" id="ARBA00010923"/>
    </source>
</evidence>
<proteinExistence type="inferred from homology"/>
<keyword evidence="3" id="KW-0238">DNA-binding</keyword>
<evidence type="ECO:0000259" key="4">
    <source>
        <dbReference type="Pfam" id="PF01420"/>
    </source>
</evidence>
<gene>
    <name evidence="5" type="ordered locus">Galf_1219</name>
</gene>
<dbReference type="PANTHER" id="PTHR30408:SF12">
    <property type="entry name" value="TYPE I RESTRICTION ENZYME MJAVIII SPECIFICITY SUBUNIT"/>
    <property type="match status" value="1"/>
</dbReference>
<sequence>MSADTALLSDLVTYLNRGVAPKYVETGGIRVYNQKCIRGQRVSDGPSRRTQASARLSQVDKELRLFDVLINSTGVGTLGRVGQIFGLDEPATADSHLTIVRPDPQKVDPLFLGYVLKAYEPEIERLGEGSTGQTELSRAKLGELEIPLISRDAQKSASAFLYAIDKRLNLLRRISEDIDVFARTLFREWFGAGNSEDWPTARLDQHLTAHRGLSYKGAGLCESGEGVPMHNLNSVYEGGGYKYPGIKYYKGEFKERHVLKPGDIIVTNTEQGHEHRLIGFPAVVPSIFGDNGIFSQHIYRIVPLDSSYLGREFIYYLLMAGHVRDQIIGSTNGSTVNMLAISGLQDSTFSLPPQDIVEKFTATVRPLWEMAERNEKESRDLIKLRDLLLPMLIAGDLQLKGSVELLGVLP</sequence>